<dbReference type="GO" id="GO:0016746">
    <property type="term" value="F:acyltransferase activity"/>
    <property type="evidence" value="ECO:0007669"/>
    <property type="project" value="UniProtKB-KW"/>
</dbReference>
<organism evidence="5 6">
    <name type="scientific">Cereibacter sphaeroides</name>
    <name type="common">Rhodobacter sphaeroides</name>
    <dbReference type="NCBI Taxonomy" id="1063"/>
    <lineage>
        <taxon>Bacteria</taxon>
        <taxon>Pseudomonadati</taxon>
        <taxon>Pseudomonadota</taxon>
        <taxon>Alphaproteobacteria</taxon>
        <taxon>Rhodobacterales</taxon>
        <taxon>Paracoccaceae</taxon>
        <taxon>Cereibacter</taxon>
    </lineage>
</organism>
<dbReference type="Gene3D" id="2.160.10.10">
    <property type="entry name" value="Hexapeptide repeat proteins"/>
    <property type="match status" value="1"/>
</dbReference>
<dbReference type="InterPro" id="IPR001451">
    <property type="entry name" value="Hexapep"/>
</dbReference>
<dbReference type="PANTHER" id="PTHR43300">
    <property type="entry name" value="ACETYLTRANSFERASE"/>
    <property type="match status" value="1"/>
</dbReference>
<accession>A0AAX1UEQ7</accession>
<dbReference type="InterPro" id="IPR018357">
    <property type="entry name" value="Hexapep_transf_CS"/>
</dbReference>
<keyword evidence="3" id="KW-0677">Repeat</keyword>
<dbReference type="PANTHER" id="PTHR43300:SF4">
    <property type="entry name" value="ACYL-[ACYL-CARRIER-PROTEIN]--UDP-N-ACETYLGLUCOSAMINE O-ACYLTRANSFERASE"/>
    <property type="match status" value="1"/>
</dbReference>
<dbReference type="SUPFAM" id="SSF51161">
    <property type="entry name" value="Trimeric LpxA-like enzymes"/>
    <property type="match status" value="1"/>
</dbReference>
<keyword evidence="4" id="KW-0012">Acyltransferase</keyword>
<evidence type="ECO:0000256" key="1">
    <source>
        <dbReference type="ARBA" id="ARBA00007274"/>
    </source>
</evidence>
<evidence type="ECO:0000256" key="4">
    <source>
        <dbReference type="ARBA" id="ARBA00023315"/>
    </source>
</evidence>
<dbReference type="CDD" id="cd03358">
    <property type="entry name" value="LbH_WxcM_N_like"/>
    <property type="match status" value="1"/>
</dbReference>
<dbReference type="Pfam" id="PF00132">
    <property type="entry name" value="Hexapep"/>
    <property type="match status" value="2"/>
</dbReference>
<name>A0AAX1UEQ7_CERSP</name>
<evidence type="ECO:0000256" key="2">
    <source>
        <dbReference type="ARBA" id="ARBA00022679"/>
    </source>
</evidence>
<evidence type="ECO:0000313" key="6">
    <source>
        <dbReference type="Proteomes" id="UP000266305"/>
    </source>
</evidence>
<evidence type="ECO:0000256" key="3">
    <source>
        <dbReference type="ARBA" id="ARBA00022737"/>
    </source>
</evidence>
<comment type="similarity">
    <text evidence="1">Belongs to the transferase hexapeptide repeat family.</text>
</comment>
<sequence>MPIRNCDIAPDAKVFQPDLVNLYGCRIGSETRIGPFVEIQSGCTVGARCKISSHSFLCEGVTLEDEVFVGHGVMFTNDIFPESTNPDGSLKSGDDWSCEAVLVRRGASLGSNATILGGVTIGAGALVGAGAVVTRDVPDHAIVVGVPARVIGDVRDRKAAGAAEATIATLARSR</sequence>
<reference evidence="5 6" key="1">
    <citation type="submission" date="2018-08" db="EMBL/GenBank/DDBJ databases">
        <title>Draft genome sequence of Rhodobacter sphaeroides FY.</title>
        <authorList>
            <person name="Rayyan A."/>
            <person name="Meyer T.E."/>
            <person name="Kyndt J.A."/>
        </authorList>
    </citation>
    <scope>NUCLEOTIDE SEQUENCE [LARGE SCALE GENOMIC DNA]</scope>
    <source>
        <strain evidence="5 6">FY</strain>
    </source>
</reference>
<comment type="caution">
    <text evidence="5">The sequence shown here is derived from an EMBL/GenBank/DDBJ whole genome shotgun (WGS) entry which is preliminary data.</text>
</comment>
<protein>
    <submittedName>
        <fullName evidence="5">N-acetyltransferase</fullName>
    </submittedName>
</protein>
<dbReference type="Proteomes" id="UP000266305">
    <property type="component" value="Unassembled WGS sequence"/>
</dbReference>
<keyword evidence="2" id="KW-0808">Transferase</keyword>
<dbReference type="InterPro" id="IPR050179">
    <property type="entry name" value="Trans_hexapeptide_repeat"/>
</dbReference>
<dbReference type="EMBL" id="QWGP01000049">
    <property type="protein sequence ID" value="RHZ90720.1"/>
    <property type="molecule type" value="Genomic_DNA"/>
</dbReference>
<evidence type="ECO:0000313" key="5">
    <source>
        <dbReference type="EMBL" id="RHZ90720.1"/>
    </source>
</evidence>
<dbReference type="AlphaFoldDB" id="A0AAX1UEQ7"/>
<dbReference type="RefSeq" id="WP_119001535.1">
    <property type="nucleotide sequence ID" value="NZ_BJXO01000019.1"/>
</dbReference>
<proteinExistence type="inferred from homology"/>
<dbReference type="InterPro" id="IPR011004">
    <property type="entry name" value="Trimer_LpxA-like_sf"/>
</dbReference>
<dbReference type="PROSITE" id="PS00101">
    <property type="entry name" value="HEXAPEP_TRANSFERASES"/>
    <property type="match status" value="1"/>
</dbReference>
<gene>
    <name evidence="5" type="ORF">D1114_22515</name>
</gene>